<name>A0ABV3BQY6_9ACTN</name>
<keyword evidence="2" id="KW-0812">Transmembrane</keyword>
<dbReference type="Pfam" id="PF01381">
    <property type="entry name" value="HTH_3"/>
    <property type="match status" value="1"/>
</dbReference>
<proteinExistence type="predicted"/>
<evidence type="ECO:0000313" key="5">
    <source>
        <dbReference type="Proteomes" id="UP001551176"/>
    </source>
</evidence>
<keyword evidence="5" id="KW-1185">Reference proteome</keyword>
<sequence length="183" mass="19681">MNSTRPSARPSARAADSTYPAAPLAPPAPTGPAPLPDAAARRLLRERWGLTPQQLASAFGVTAETVRSWESGRTSPRGERRRAYALFLEGLAQRTTPAHPRRVVCPAPRGVRVAEVRPVAVAEMRPVVAMRPGAAPMTTGRPVRGEPDPVSPRRLRRLRVVAAGVGLWSVFVHLMVTAPVPPF</sequence>
<feature type="region of interest" description="Disordered" evidence="1">
    <location>
        <begin position="1"/>
        <end position="36"/>
    </location>
</feature>
<dbReference type="Proteomes" id="UP001551176">
    <property type="component" value="Unassembled WGS sequence"/>
</dbReference>
<reference evidence="4 5" key="1">
    <citation type="submission" date="2024-06" db="EMBL/GenBank/DDBJ databases">
        <title>The Natural Products Discovery Center: Release of the First 8490 Sequenced Strains for Exploring Actinobacteria Biosynthetic Diversity.</title>
        <authorList>
            <person name="Kalkreuter E."/>
            <person name="Kautsar S.A."/>
            <person name="Yang D."/>
            <person name="Bader C.D."/>
            <person name="Teijaro C.N."/>
            <person name="Fluegel L."/>
            <person name="Davis C.M."/>
            <person name="Simpson J.R."/>
            <person name="Lauterbach L."/>
            <person name="Steele A.D."/>
            <person name="Gui C."/>
            <person name="Meng S."/>
            <person name="Li G."/>
            <person name="Viehrig K."/>
            <person name="Ye F."/>
            <person name="Su P."/>
            <person name="Kiefer A.F."/>
            <person name="Nichols A."/>
            <person name="Cepeda A.J."/>
            <person name="Yan W."/>
            <person name="Fan B."/>
            <person name="Jiang Y."/>
            <person name="Adhikari A."/>
            <person name="Zheng C.-J."/>
            <person name="Schuster L."/>
            <person name="Cowan T.M."/>
            <person name="Smanski M.J."/>
            <person name="Chevrette M.G."/>
            <person name="De Carvalho L.P.S."/>
            <person name="Shen B."/>
        </authorList>
    </citation>
    <scope>NUCLEOTIDE SEQUENCE [LARGE SCALE GENOMIC DNA]</scope>
    <source>
        <strain evidence="4 5">NPDC046838</strain>
    </source>
</reference>
<dbReference type="Gene3D" id="1.10.260.40">
    <property type="entry name" value="lambda repressor-like DNA-binding domains"/>
    <property type="match status" value="1"/>
</dbReference>
<dbReference type="RefSeq" id="WP_359351947.1">
    <property type="nucleotide sequence ID" value="NZ_JBEYXV010000011.1"/>
</dbReference>
<feature type="compositionally biased region" description="Pro residues" evidence="1">
    <location>
        <begin position="23"/>
        <end position="35"/>
    </location>
</feature>
<gene>
    <name evidence="4" type="ORF">ABZ921_22640</name>
</gene>
<evidence type="ECO:0000256" key="2">
    <source>
        <dbReference type="SAM" id="Phobius"/>
    </source>
</evidence>
<feature type="domain" description="HTH cro/C1-type" evidence="3">
    <location>
        <begin position="42"/>
        <end position="79"/>
    </location>
</feature>
<dbReference type="PROSITE" id="PS50943">
    <property type="entry name" value="HTH_CROC1"/>
    <property type="match status" value="1"/>
</dbReference>
<evidence type="ECO:0000313" key="4">
    <source>
        <dbReference type="EMBL" id="MEU6823443.1"/>
    </source>
</evidence>
<feature type="compositionally biased region" description="Low complexity" evidence="1">
    <location>
        <begin position="1"/>
        <end position="22"/>
    </location>
</feature>
<keyword evidence="2" id="KW-0472">Membrane</keyword>
<organism evidence="4 5">
    <name type="scientific">Streptomyces atriruber</name>
    <dbReference type="NCBI Taxonomy" id="545121"/>
    <lineage>
        <taxon>Bacteria</taxon>
        <taxon>Bacillati</taxon>
        <taxon>Actinomycetota</taxon>
        <taxon>Actinomycetes</taxon>
        <taxon>Kitasatosporales</taxon>
        <taxon>Streptomycetaceae</taxon>
        <taxon>Streptomyces</taxon>
    </lineage>
</organism>
<evidence type="ECO:0000256" key="1">
    <source>
        <dbReference type="SAM" id="MobiDB-lite"/>
    </source>
</evidence>
<accession>A0ABV3BQY6</accession>
<comment type="caution">
    <text evidence="4">The sequence shown here is derived from an EMBL/GenBank/DDBJ whole genome shotgun (WGS) entry which is preliminary data.</text>
</comment>
<dbReference type="InterPro" id="IPR010982">
    <property type="entry name" value="Lambda_DNA-bd_dom_sf"/>
</dbReference>
<dbReference type="CDD" id="cd00093">
    <property type="entry name" value="HTH_XRE"/>
    <property type="match status" value="1"/>
</dbReference>
<protein>
    <submittedName>
        <fullName evidence="4">Helix-turn-helix transcriptional regulator</fullName>
    </submittedName>
</protein>
<keyword evidence="2" id="KW-1133">Transmembrane helix</keyword>
<evidence type="ECO:0000259" key="3">
    <source>
        <dbReference type="PROSITE" id="PS50943"/>
    </source>
</evidence>
<dbReference type="InterPro" id="IPR001387">
    <property type="entry name" value="Cro/C1-type_HTH"/>
</dbReference>
<dbReference type="EMBL" id="JBEYXV010000011">
    <property type="protein sequence ID" value="MEU6823443.1"/>
    <property type="molecule type" value="Genomic_DNA"/>
</dbReference>
<feature type="transmembrane region" description="Helical" evidence="2">
    <location>
        <begin position="160"/>
        <end position="180"/>
    </location>
</feature>
<dbReference type="SUPFAM" id="SSF47413">
    <property type="entry name" value="lambda repressor-like DNA-binding domains"/>
    <property type="match status" value="1"/>
</dbReference>